<dbReference type="Proteomes" id="UP000199409">
    <property type="component" value="Unassembled WGS sequence"/>
</dbReference>
<dbReference type="PANTHER" id="PTHR45138:SF9">
    <property type="entry name" value="DIGUANYLATE CYCLASE DGCM-RELATED"/>
    <property type="match status" value="1"/>
</dbReference>
<dbReference type="SUPFAM" id="SSF55073">
    <property type="entry name" value="Nucleotide cyclase"/>
    <property type="match status" value="1"/>
</dbReference>
<organism evidence="6 7">
    <name type="scientific">Desulfuromusa kysingii</name>
    <dbReference type="NCBI Taxonomy" id="37625"/>
    <lineage>
        <taxon>Bacteria</taxon>
        <taxon>Pseudomonadati</taxon>
        <taxon>Thermodesulfobacteriota</taxon>
        <taxon>Desulfuromonadia</taxon>
        <taxon>Desulfuromonadales</taxon>
        <taxon>Geopsychrobacteraceae</taxon>
        <taxon>Desulfuromusa</taxon>
    </lineage>
</organism>
<dbReference type="CDD" id="cd00130">
    <property type="entry name" value="PAS"/>
    <property type="match status" value="1"/>
</dbReference>
<evidence type="ECO:0000259" key="4">
    <source>
        <dbReference type="PROSITE" id="PS50112"/>
    </source>
</evidence>
<evidence type="ECO:0000313" key="6">
    <source>
        <dbReference type="EMBL" id="SDZ96526.1"/>
    </source>
</evidence>
<dbReference type="FunFam" id="3.30.70.270:FF:000001">
    <property type="entry name" value="Diguanylate cyclase domain protein"/>
    <property type="match status" value="1"/>
</dbReference>
<dbReference type="EMBL" id="FNQN01000002">
    <property type="protein sequence ID" value="SDZ96526.1"/>
    <property type="molecule type" value="Genomic_DNA"/>
</dbReference>
<evidence type="ECO:0000256" key="1">
    <source>
        <dbReference type="ARBA" id="ARBA00012528"/>
    </source>
</evidence>
<dbReference type="RefSeq" id="WP_092345133.1">
    <property type="nucleotide sequence ID" value="NZ_FNQN01000002.1"/>
</dbReference>
<evidence type="ECO:0000256" key="3">
    <source>
        <dbReference type="SAM" id="Coils"/>
    </source>
</evidence>
<gene>
    <name evidence="6" type="ORF">SAMN05660420_00896</name>
</gene>
<feature type="domain" description="GGDEF" evidence="5">
    <location>
        <begin position="208"/>
        <end position="345"/>
    </location>
</feature>
<dbReference type="InterPro" id="IPR043128">
    <property type="entry name" value="Rev_trsase/Diguanyl_cyclase"/>
</dbReference>
<comment type="catalytic activity">
    <reaction evidence="2">
        <text>2 GTP = 3',3'-c-di-GMP + 2 diphosphate</text>
        <dbReference type="Rhea" id="RHEA:24898"/>
        <dbReference type="ChEBI" id="CHEBI:33019"/>
        <dbReference type="ChEBI" id="CHEBI:37565"/>
        <dbReference type="ChEBI" id="CHEBI:58805"/>
        <dbReference type="EC" id="2.7.7.65"/>
    </reaction>
</comment>
<dbReference type="InterPro" id="IPR029787">
    <property type="entry name" value="Nucleotide_cyclase"/>
</dbReference>
<evidence type="ECO:0000313" key="7">
    <source>
        <dbReference type="Proteomes" id="UP000199409"/>
    </source>
</evidence>
<dbReference type="InterPro" id="IPR050469">
    <property type="entry name" value="Diguanylate_Cyclase"/>
</dbReference>
<dbReference type="NCBIfam" id="TIGR00254">
    <property type="entry name" value="GGDEF"/>
    <property type="match status" value="1"/>
</dbReference>
<dbReference type="InterPro" id="IPR000014">
    <property type="entry name" value="PAS"/>
</dbReference>
<keyword evidence="7" id="KW-1185">Reference proteome</keyword>
<proteinExistence type="predicted"/>
<dbReference type="GO" id="GO:0043709">
    <property type="term" value="P:cell adhesion involved in single-species biofilm formation"/>
    <property type="evidence" value="ECO:0007669"/>
    <property type="project" value="TreeGrafter"/>
</dbReference>
<dbReference type="PROSITE" id="PS50112">
    <property type="entry name" value="PAS"/>
    <property type="match status" value="1"/>
</dbReference>
<dbReference type="CDD" id="cd01949">
    <property type="entry name" value="GGDEF"/>
    <property type="match status" value="1"/>
</dbReference>
<dbReference type="AlphaFoldDB" id="A0A1H3XAV5"/>
<dbReference type="PANTHER" id="PTHR45138">
    <property type="entry name" value="REGULATORY COMPONENTS OF SENSORY TRANSDUCTION SYSTEM"/>
    <property type="match status" value="1"/>
</dbReference>
<name>A0A1H3XAV5_9BACT</name>
<sequence length="345" mass="38369">MAESKKQLENKILQLEKENQRLLQLNDEMKQIQTSYEQILGENNTRQLRSDIACMQLEQIFSAYSDPMWVLREDGRIIRVNDAMLAMLDKTDDEVLGKTCSSFLSHNLCQDATCPLKSRSTAKTTEVKLCLSGQVAEDSCYLLTTAPLIMIDGSPGIVAQFKDITSRKQVQEALEKMVHIDGLTQIANRRCFDDTLAKEWLRLKRSGQPVSLLLCDIDYFKKFNDHYGHQAGDDCLRDVAAALAGSVLRPADLAARYGGEEFVLLLPEVALEGAMKVAERVLEAVSALQIPHRNSEVGSTVSISIGAATLIPIDKYQPETLISLADGALYRAKEQGRNRFCLAPS</sequence>
<dbReference type="GO" id="GO:0005886">
    <property type="term" value="C:plasma membrane"/>
    <property type="evidence" value="ECO:0007669"/>
    <property type="project" value="TreeGrafter"/>
</dbReference>
<evidence type="ECO:0000256" key="2">
    <source>
        <dbReference type="ARBA" id="ARBA00034247"/>
    </source>
</evidence>
<dbReference type="Pfam" id="PF00989">
    <property type="entry name" value="PAS"/>
    <property type="match status" value="1"/>
</dbReference>
<dbReference type="NCBIfam" id="TIGR00229">
    <property type="entry name" value="sensory_box"/>
    <property type="match status" value="1"/>
</dbReference>
<dbReference type="Gene3D" id="3.30.450.20">
    <property type="entry name" value="PAS domain"/>
    <property type="match status" value="1"/>
</dbReference>
<dbReference type="GO" id="GO:1902201">
    <property type="term" value="P:negative regulation of bacterial-type flagellum-dependent cell motility"/>
    <property type="evidence" value="ECO:0007669"/>
    <property type="project" value="TreeGrafter"/>
</dbReference>
<dbReference type="PROSITE" id="PS50887">
    <property type="entry name" value="GGDEF"/>
    <property type="match status" value="1"/>
</dbReference>
<feature type="domain" description="PAS" evidence="4">
    <location>
        <begin position="53"/>
        <end position="99"/>
    </location>
</feature>
<dbReference type="EC" id="2.7.7.65" evidence="1"/>
<dbReference type="InterPro" id="IPR013767">
    <property type="entry name" value="PAS_fold"/>
</dbReference>
<keyword evidence="3" id="KW-0175">Coiled coil</keyword>
<reference evidence="6 7" key="1">
    <citation type="submission" date="2016-10" db="EMBL/GenBank/DDBJ databases">
        <authorList>
            <person name="de Groot N.N."/>
        </authorList>
    </citation>
    <scope>NUCLEOTIDE SEQUENCE [LARGE SCALE GENOMIC DNA]</scope>
    <source>
        <strain evidence="6 7">DSM 7343</strain>
    </source>
</reference>
<dbReference type="SUPFAM" id="SSF55785">
    <property type="entry name" value="PYP-like sensor domain (PAS domain)"/>
    <property type="match status" value="1"/>
</dbReference>
<dbReference type="GO" id="GO:0052621">
    <property type="term" value="F:diguanylate cyclase activity"/>
    <property type="evidence" value="ECO:0007669"/>
    <property type="project" value="UniProtKB-EC"/>
</dbReference>
<dbReference type="Pfam" id="PF00990">
    <property type="entry name" value="GGDEF"/>
    <property type="match status" value="1"/>
</dbReference>
<accession>A0A1H3XAV5</accession>
<dbReference type="STRING" id="37625.SAMN05660420_00896"/>
<protein>
    <recommendedName>
        <fullName evidence="1">diguanylate cyclase</fullName>
        <ecNumber evidence="1">2.7.7.65</ecNumber>
    </recommendedName>
</protein>
<dbReference type="Gene3D" id="3.30.70.270">
    <property type="match status" value="1"/>
</dbReference>
<dbReference type="InterPro" id="IPR000160">
    <property type="entry name" value="GGDEF_dom"/>
</dbReference>
<dbReference type="SMART" id="SM00091">
    <property type="entry name" value="PAS"/>
    <property type="match status" value="1"/>
</dbReference>
<dbReference type="SMART" id="SM00267">
    <property type="entry name" value="GGDEF"/>
    <property type="match status" value="1"/>
</dbReference>
<dbReference type="InterPro" id="IPR035965">
    <property type="entry name" value="PAS-like_dom_sf"/>
</dbReference>
<feature type="coiled-coil region" evidence="3">
    <location>
        <begin position="1"/>
        <end position="42"/>
    </location>
</feature>
<evidence type="ECO:0000259" key="5">
    <source>
        <dbReference type="PROSITE" id="PS50887"/>
    </source>
</evidence>
<dbReference type="OrthoDB" id="9790367at2"/>